<reference evidence="2 3" key="1">
    <citation type="submission" date="2021-06" db="EMBL/GenBank/DDBJ databases">
        <title>Genome sequence of Babesia caballi.</title>
        <authorList>
            <person name="Yamagishi J."/>
            <person name="Kidaka T."/>
            <person name="Ochi A."/>
        </authorList>
    </citation>
    <scope>NUCLEOTIDE SEQUENCE [LARGE SCALE GENOMIC DNA]</scope>
    <source>
        <strain evidence="2">USDA-D6B2</strain>
    </source>
</reference>
<comment type="caution">
    <text evidence="2">The sequence shown here is derived from an EMBL/GenBank/DDBJ whole genome shotgun (WGS) entry which is preliminary data.</text>
</comment>
<evidence type="ECO:0000313" key="2">
    <source>
        <dbReference type="EMBL" id="GIX60920.1"/>
    </source>
</evidence>
<feature type="region of interest" description="Disordered" evidence="1">
    <location>
        <begin position="384"/>
        <end position="474"/>
    </location>
</feature>
<dbReference type="EMBL" id="BPLF01000001">
    <property type="protein sequence ID" value="GIX60920.1"/>
    <property type="molecule type" value="Genomic_DNA"/>
</dbReference>
<dbReference type="Proteomes" id="UP001497744">
    <property type="component" value="Unassembled WGS sequence"/>
</dbReference>
<gene>
    <name evidence="2" type="ORF">BcabD6B2_03550</name>
</gene>
<dbReference type="AlphaFoldDB" id="A0AAV4LM45"/>
<keyword evidence="3" id="KW-1185">Reference proteome</keyword>
<sequence length="510" mass="54768">MSGNCDEIPSPQTLKEALEFLAALNDNVQLKKKVEKQLKEKAGKYFEQDTNYNVKNINTIFENVLQNAVRLRNRIHGKRQSLDEKYCKIKGITDCDDEFLNRIFSFMSKLNATLCYLHFNVDITLKEYGGGTWATLRCNYGGYLCEWLANHTGTPSNRFYDDKLLPGGYGKDELSSQTGHQLSDSLRALVKHDSGGYLQKLLLHLLFLHAWYYSDVATVLAFLGAFCEEVTKTDGMFKSELQSYPKVKGVCKILNENINRVTGKAGNTALLLALCRESVENYGKLLKGDAFDSYVKVLKAKLVIISGAITNVSLGCRLWNQANITAAKYSGPFPYGFMFGEAWNNGKWDAPKQRLQDAIKKLWEKVSGDGGSLQDLIEALKHISGSSEPGSDGHRKPGSSGTHSASNLTAGSSVAAAPAQTPTTNSEGTASSASSGDSESVNNGAEQASQEPGESPSGAPQAASGDSFSGDTSTTTIGSAAGGAALLGGGGAALYFLNVGGIKTLITGVP</sequence>
<proteinExistence type="predicted"/>
<name>A0AAV4LM45_BABCB</name>
<dbReference type="RefSeq" id="XP_067712991.1">
    <property type="nucleotide sequence ID" value="XM_067856890.1"/>
</dbReference>
<dbReference type="GeneID" id="94192403"/>
<feature type="compositionally biased region" description="Polar residues" evidence="1">
    <location>
        <begin position="441"/>
        <end position="452"/>
    </location>
</feature>
<evidence type="ECO:0000256" key="1">
    <source>
        <dbReference type="SAM" id="MobiDB-lite"/>
    </source>
</evidence>
<feature type="compositionally biased region" description="Low complexity" evidence="1">
    <location>
        <begin position="426"/>
        <end position="440"/>
    </location>
</feature>
<feature type="compositionally biased region" description="Low complexity" evidence="1">
    <location>
        <begin position="462"/>
        <end position="474"/>
    </location>
</feature>
<protein>
    <submittedName>
        <fullName evidence="2">Secreted antigen 1</fullName>
    </submittedName>
</protein>
<accession>A0AAV4LM45</accession>
<evidence type="ECO:0000313" key="3">
    <source>
        <dbReference type="Proteomes" id="UP001497744"/>
    </source>
</evidence>
<organism evidence="2 3">
    <name type="scientific">Babesia caballi</name>
    <dbReference type="NCBI Taxonomy" id="5871"/>
    <lineage>
        <taxon>Eukaryota</taxon>
        <taxon>Sar</taxon>
        <taxon>Alveolata</taxon>
        <taxon>Apicomplexa</taxon>
        <taxon>Aconoidasida</taxon>
        <taxon>Piroplasmida</taxon>
        <taxon>Babesiidae</taxon>
        <taxon>Babesia</taxon>
    </lineage>
</organism>
<feature type="compositionally biased region" description="Polar residues" evidence="1">
    <location>
        <begin position="399"/>
        <end position="412"/>
    </location>
</feature>